<dbReference type="SUPFAM" id="SSF50494">
    <property type="entry name" value="Trypsin-like serine proteases"/>
    <property type="match status" value="1"/>
</dbReference>
<dbReference type="PROSITE" id="PS50106">
    <property type="entry name" value="PDZ"/>
    <property type="match status" value="1"/>
</dbReference>
<accession>A0ABM6WD59</accession>
<dbReference type="Pfam" id="PF17820">
    <property type="entry name" value="PDZ_6"/>
    <property type="match status" value="1"/>
</dbReference>
<evidence type="ECO:0000313" key="4">
    <source>
        <dbReference type="EMBL" id="AWO01890.1"/>
    </source>
</evidence>
<dbReference type="InterPro" id="IPR001940">
    <property type="entry name" value="Peptidase_S1C"/>
</dbReference>
<keyword evidence="2" id="KW-0378">Hydrolase</keyword>
<evidence type="ECO:0000313" key="5">
    <source>
        <dbReference type="Proteomes" id="UP000246099"/>
    </source>
</evidence>
<keyword evidence="5" id="KW-1185">Reference proteome</keyword>
<dbReference type="RefSeq" id="WP_119078098.1">
    <property type="nucleotide sequence ID" value="NZ_CP029600.1"/>
</dbReference>
<feature type="domain" description="PDZ" evidence="3">
    <location>
        <begin position="225"/>
        <end position="265"/>
    </location>
</feature>
<keyword evidence="1 4" id="KW-0645">Protease</keyword>
<evidence type="ECO:0000259" key="3">
    <source>
        <dbReference type="PROSITE" id="PS50106"/>
    </source>
</evidence>
<sequence>MDAYSTIIHQAVEAAGRSVVKIERLDVQGKVTGTGSGFFFSSDGYLFTNSHVVRNGSAFNVMLHDGSVYPATLTGEDPDTDIAILKSTAYDFQVAQLGHADALQIGQLVIAIGNPLGFQHTVTAGVVSALGRSLRSETGRTMEGLIQTDAALNPGNSGGPLINFRGEVVGVNTAMIRGAQGLCFAISIDTARLIAAELMQTGKVTRAHLGLLLQQVNLVPKLRSGLELKNKTALFVTGVEPGSPASKAGIADGDIVVSFNDVPVETSDALFRLLDREKIGQFQFIRVIRQSRLVELRVTPVARKAA</sequence>
<dbReference type="EMBL" id="CP029600">
    <property type="protein sequence ID" value="AWO01890.1"/>
    <property type="molecule type" value="Genomic_DNA"/>
</dbReference>
<dbReference type="InterPro" id="IPR009003">
    <property type="entry name" value="Peptidase_S1_PA"/>
</dbReference>
<dbReference type="InterPro" id="IPR001478">
    <property type="entry name" value="PDZ"/>
</dbReference>
<dbReference type="Gene3D" id="2.30.42.10">
    <property type="match status" value="1"/>
</dbReference>
<gene>
    <name evidence="4" type="ORF">DLD77_09370</name>
</gene>
<proteinExistence type="predicted"/>
<dbReference type="InterPro" id="IPR051201">
    <property type="entry name" value="Chloro_Bact_Ser_Proteases"/>
</dbReference>
<dbReference type="PRINTS" id="PR00834">
    <property type="entry name" value="PROTEASES2C"/>
</dbReference>
<organism evidence="4 5">
    <name type="scientific">Chitinophaga alhagiae</name>
    <dbReference type="NCBI Taxonomy" id="2203219"/>
    <lineage>
        <taxon>Bacteria</taxon>
        <taxon>Pseudomonadati</taxon>
        <taxon>Bacteroidota</taxon>
        <taxon>Chitinophagia</taxon>
        <taxon>Chitinophagales</taxon>
        <taxon>Chitinophagaceae</taxon>
        <taxon>Chitinophaga</taxon>
    </lineage>
</organism>
<dbReference type="SUPFAM" id="SSF50156">
    <property type="entry name" value="PDZ domain-like"/>
    <property type="match status" value="1"/>
</dbReference>
<dbReference type="Pfam" id="PF13365">
    <property type="entry name" value="Trypsin_2"/>
    <property type="match status" value="1"/>
</dbReference>
<evidence type="ECO:0000256" key="1">
    <source>
        <dbReference type="ARBA" id="ARBA00022670"/>
    </source>
</evidence>
<evidence type="ECO:0000256" key="2">
    <source>
        <dbReference type="ARBA" id="ARBA00022801"/>
    </source>
</evidence>
<dbReference type="Gene3D" id="2.40.10.120">
    <property type="match status" value="1"/>
</dbReference>
<dbReference type="PANTHER" id="PTHR43343">
    <property type="entry name" value="PEPTIDASE S12"/>
    <property type="match status" value="1"/>
</dbReference>
<dbReference type="GO" id="GO:0008233">
    <property type="term" value="F:peptidase activity"/>
    <property type="evidence" value="ECO:0007669"/>
    <property type="project" value="UniProtKB-KW"/>
</dbReference>
<dbReference type="PANTHER" id="PTHR43343:SF3">
    <property type="entry name" value="PROTEASE DO-LIKE 8, CHLOROPLASTIC"/>
    <property type="match status" value="1"/>
</dbReference>
<reference evidence="4 5" key="1">
    <citation type="submission" date="2018-05" db="EMBL/GenBank/DDBJ databases">
        <title>Chitinophaga sp. nov., isolated from rhizosphere soil of Alhagi.</title>
        <authorList>
            <person name="Liu Y."/>
        </authorList>
    </citation>
    <scope>NUCLEOTIDE SEQUENCE [LARGE SCALE GENOMIC DNA]</scope>
    <source>
        <strain evidence="4 5">T22</strain>
    </source>
</reference>
<dbReference type="SMART" id="SM00228">
    <property type="entry name" value="PDZ"/>
    <property type="match status" value="1"/>
</dbReference>
<dbReference type="InterPro" id="IPR036034">
    <property type="entry name" value="PDZ_sf"/>
</dbReference>
<protein>
    <submittedName>
        <fullName evidence="4">Serine protease</fullName>
    </submittedName>
</protein>
<dbReference type="GO" id="GO:0006508">
    <property type="term" value="P:proteolysis"/>
    <property type="evidence" value="ECO:0007669"/>
    <property type="project" value="UniProtKB-KW"/>
</dbReference>
<dbReference type="Proteomes" id="UP000246099">
    <property type="component" value="Chromosome"/>
</dbReference>
<name>A0ABM6WD59_9BACT</name>
<dbReference type="InterPro" id="IPR041489">
    <property type="entry name" value="PDZ_6"/>
</dbReference>